<dbReference type="AlphaFoldDB" id="A0A813Y1Z2"/>
<proteinExistence type="predicted"/>
<dbReference type="EMBL" id="CAJNOI010000030">
    <property type="protein sequence ID" value="CAF0879499.1"/>
    <property type="molecule type" value="Genomic_DNA"/>
</dbReference>
<evidence type="ECO:0000313" key="3">
    <source>
        <dbReference type="EMBL" id="CAF1619445.1"/>
    </source>
</evidence>
<sequence length="285" mass="32991">MICLVHNPRYRSLFHAVVNELRNEKRISVNLLRNMPKSCCTCNNIDNVVIKSCLIHDKDKLINLQKLINQINQDKQNNPKLILALNGLENFINENQVNSFSNPLPITHTQSSIEFSDSEDSQPMNTDRSLVKKQKNPPKPLKDGTFLFLPYNFDNKSNSIPVFKADKDKQRGRFIGRNGYITSLEKQKSVCINMITPSTSEQIKRTLSYAKEQVGNVKIHNPKDISKSADGEWILVRMYKTKTNTGNIEDVLDDLNDRWESFLKIRKRRHVEVDEEDDEESFKKI</sequence>
<protein>
    <recommendedName>
        <fullName evidence="6">K Homology domain-containing protein</fullName>
    </recommendedName>
</protein>
<dbReference type="OrthoDB" id="10045472at2759"/>
<evidence type="ECO:0000313" key="5">
    <source>
        <dbReference type="Proteomes" id="UP000663877"/>
    </source>
</evidence>
<name>A0A813Y1Z2_9BILA</name>
<keyword evidence="4" id="KW-1185">Reference proteome</keyword>
<feature type="region of interest" description="Disordered" evidence="1">
    <location>
        <begin position="113"/>
        <end position="138"/>
    </location>
</feature>
<comment type="caution">
    <text evidence="2">The sequence shown here is derived from an EMBL/GenBank/DDBJ whole genome shotgun (WGS) entry which is preliminary data.</text>
</comment>
<evidence type="ECO:0000256" key="1">
    <source>
        <dbReference type="SAM" id="MobiDB-lite"/>
    </source>
</evidence>
<gene>
    <name evidence="2" type="ORF">BJG266_LOCUS9347</name>
    <name evidence="3" type="ORF">QVE165_LOCUS55420</name>
</gene>
<dbReference type="EMBL" id="CAJNOM010001804">
    <property type="protein sequence ID" value="CAF1619445.1"/>
    <property type="molecule type" value="Genomic_DNA"/>
</dbReference>
<reference evidence="2" key="1">
    <citation type="submission" date="2021-02" db="EMBL/GenBank/DDBJ databases">
        <authorList>
            <person name="Nowell W R."/>
        </authorList>
    </citation>
    <scope>NUCLEOTIDE SEQUENCE</scope>
</reference>
<dbReference type="Proteomes" id="UP000663832">
    <property type="component" value="Unassembled WGS sequence"/>
</dbReference>
<accession>A0A813Y1Z2</accession>
<feature type="compositionally biased region" description="Polar residues" evidence="1">
    <location>
        <begin position="113"/>
        <end position="128"/>
    </location>
</feature>
<evidence type="ECO:0000313" key="4">
    <source>
        <dbReference type="Proteomes" id="UP000663832"/>
    </source>
</evidence>
<dbReference type="Proteomes" id="UP000663877">
    <property type="component" value="Unassembled WGS sequence"/>
</dbReference>
<organism evidence="2 5">
    <name type="scientific">Adineta steineri</name>
    <dbReference type="NCBI Taxonomy" id="433720"/>
    <lineage>
        <taxon>Eukaryota</taxon>
        <taxon>Metazoa</taxon>
        <taxon>Spiralia</taxon>
        <taxon>Gnathifera</taxon>
        <taxon>Rotifera</taxon>
        <taxon>Eurotatoria</taxon>
        <taxon>Bdelloidea</taxon>
        <taxon>Adinetida</taxon>
        <taxon>Adinetidae</taxon>
        <taxon>Adineta</taxon>
    </lineage>
</organism>
<evidence type="ECO:0008006" key="6">
    <source>
        <dbReference type="Google" id="ProtNLM"/>
    </source>
</evidence>
<evidence type="ECO:0000313" key="2">
    <source>
        <dbReference type="EMBL" id="CAF0879499.1"/>
    </source>
</evidence>